<dbReference type="Gene3D" id="1.10.10.10">
    <property type="entry name" value="Winged helix-like DNA-binding domain superfamily/Winged helix DNA-binding domain"/>
    <property type="match status" value="1"/>
</dbReference>
<dbReference type="NCBIfam" id="TIGR01446">
    <property type="entry name" value="DnaD_dom"/>
    <property type="match status" value="1"/>
</dbReference>
<dbReference type="InterPro" id="IPR053162">
    <property type="entry name" value="DnaD"/>
</dbReference>
<dbReference type="Gene3D" id="1.10.10.630">
    <property type="entry name" value="DnaD domain-like"/>
    <property type="match status" value="1"/>
</dbReference>
<evidence type="ECO:0000313" key="5">
    <source>
        <dbReference type="Proteomes" id="UP000196475"/>
    </source>
</evidence>
<evidence type="ECO:0000256" key="1">
    <source>
        <dbReference type="ARBA" id="ARBA00093462"/>
    </source>
</evidence>
<dbReference type="InterPro" id="IPR053843">
    <property type="entry name" value="DnaD_N"/>
</dbReference>
<dbReference type="PANTHER" id="PTHR37293:SF6">
    <property type="entry name" value="DNA REPLICATION PROTEIN DNAD"/>
    <property type="match status" value="1"/>
</dbReference>
<sequence>MNRRQTENHFFMQTWQDPCVTLPGSLLKNYKHLGIQDEEMMLIIQLLAFRQMERNAFPTFDELASCLSCDRQEVVQRIQRLMQKGLLTISRHQDPGSGMTTESYRLEPLFEKWQAYQAGKQVPPPSEEEKRKSIFTIFEEEFGRPLSPMECEMLNSWLDRDGCSEELVKAALKEAVLSGKLNFRYIDRILFEWQRNNIRTPKEAQAHALRFRERRLRGGGPPDFTFYNWLEEEHPGQ</sequence>
<dbReference type="AlphaFoldDB" id="A0A1Y3PQM6"/>
<dbReference type="Pfam" id="PF07261">
    <property type="entry name" value="DnaB_2"/>
    <property type="match status" value="1"/>
</dbReference>
<dbReference type="Pfam" id="PF21984">
    <property type="entry name" value="DnaD_N"/>
    <property type="match status" value="1"/>
</dbReference>
<dbReference type="PANTHER" id="PTHR37293">
    <property type="entry name" value="PHAGE REPLICATION PROTEIN-RELATED"/>
    <property type="match status" value="1"/>
</dbReference>
<dbReference type="SUPFAM" id="SSF158499">
    <property type="entry name" value="DnaD domain-like"/>
    <property type="match status" value="1"/>
</dbReference>
<name>A0A1Y3PQM6_9BACI</name>
<comment type="similarity">
    <text evidence="1">Belongs to the DnaB/DnaD family.</text>
</comment>
<evidence type="ECO:0000259" key="2">
    <source>
        <dbReference type="Pfam" id="PF07261"/>
    </source>
</evidence>
<feature type="domain" description="DnaD N-terminal" evidence="3">
    <location>
        <begin position="23"/>
        <end position="113"/>
    </location>
</feature>
<dbReference type="InterPro" id="IPR006343">
    <property type="entry name" value="DnaB/C_C"/>
</dbReference>
<dbReference type="InterPro" id="IPR034829">
    <property type="entry name" value="DnaD-like_sf"/>
</dbReference>
<protein>
    <submittedName>
        <fullName evidence="4">Uncharacterized protein</fullName>
    </submittedName>
</protein>
<comment type="caution">
    <text evidence="4">The sequence shown here is derived from an EMBL/GenBank/DDBJ whole genome shotgun (WGS) entry which is preliminary data.</text>
</comment>
<accession>A0A1Y3PQM6</accession>
<organism evidence="4 5">
    <name type="scientific">Bacillus thermozeamaize</name>
    <dbReference type="NCBI Taxonomy" id="230954"/>
    <lineage>
        <taxon>Bacteria</taxon>
        <taxon>Bacillati</taxon>
        <taxon>Bacillota</taxon>
        <taxon>Bacilli</taxon>
        <taxon>Bacillales</taxon>
        <taxon>Bacillaceae</taxon>
        <taxon>Bacillus</taxon>
    </lineage>
</organism>
<evidence type="ECO:0000259" key="3">
    <source>
        <dbReference type="Pfam" id="PF21984"/>
    </source>
</evidence>
<proteinExistence type="inferred from homology"/>
<dbReference type="EMBL" id="LZRT01000036">
    <property type="protein sequence ID" value="OUM89671.1"/>
    <property type="molecule type" value="Genomic_DNA"/>
</dbReference>
<gene>
    <name evidence="4" type="ORF">BAA01_02595</name>
</gene>
<dbReference type="Proteomes" id="UP000196475">
    <property type="component" value="Unassembled WGS sequence"/>
</dbReference>
<evidence type="ECO:0000313" key="4">
    <source>
        <dbReference type="EMBL" id="OUM89671.1"/>
    </source>
</evidence>
<reference evidence="5" key="1">
    <citation type="submission" date="2016-06" db="EMBL/GenBank/DDBJ databases">
        <authorList>
            <person name="Nascimento L."/>
            <person name="Pereira R.V."/>
            <person name="Martins L.F."/>
            <person name="Quaggio R.B."/>
            <person name="Silva A.M."/>
            <person name="Setubal J.C."/>
        </authorList>
    </citation>
    <scope>NUCLEOTIDE SEQUENCE [LARGE SCALE GENOMIC DNA]</scope>
</reference>
<dbReference type="InterPro" id="IPR036388">
    <property type="entry name" value="WH-like_DNA-bd_sf"/>
</dbReference>
<feature type="domain" description="DnaB/C C-terminal" evidence="2">
    <location>
        <begin position="135"/>
        <end position="207"/>
    </location>
</feature>